<dbReference type="GO" id="GO:0071916">
    <property type="term" value="F:dipeptide transmembrane transporter activity"/>
    <property type="evidence" value="ECO:0007669"/>
    <property type="project" value="TreeGrafter"/>
</dbReference>
<keyword evidence="3" id="KW-1003">Cell membrane</keyword>
<feature type="transmembrane region" description="Helical" evidence="7">
    <location>
        <begin position="292"/>
        <end position="318"/>
    </location>
</feature>
<dbReference type="InterPro" id="IPR045621">
    <property type="entry name" value="BPD_transp_1_N"/>
</dbReference>
<keyword evidence="2" id="KW-0813">Transport</keyword>
<evidence type="ECO:0000256" key="7">
    <source>
        <dbReference type="SAM" id="Phobius"/>
    </source>
</evidence>
<keyword evidence="4 7" id="KW-0812">Transmembrane</keyword>
<gene>
    <name evidence="9" type="ORF">LCGC14_0770030</name>
</gene>
<organism evidence="9">
    <name type="scientific">marine sediment metagenome</name>
    <dbReference type="NCBI Taxonomy" id="412755"/>
    <lineage>
        <taxon>unclassified sequences</taxon>
        <taxon>metagenomes</taxon>
        <taxon>ecological metagenomes</taxon>
    </lineage>
</organism>
<proteinExistence type="predicted"/>
<feature type="transmembrane region" description="Helical" evidence="7">
    <location>
        <begin position="112"/>
        <end position="133"/>
    </location>
</feature>
<dbReference type="AlphaFoldDB" id="A0A0F9T5L9"/>
<dbReference type="InterPro" id="IPR035906">
    <property type="entry name" value="MetI-like_sf"/>
</dbReference>
<dbReference type="Gene3D" id="1.10.3720.10">
    <property type="entry name" value="MetI-like"/>
    <property type="match status" value="1"/>
</dbReference>
<evidence type="ECO:0000256" key="6">
    <source>
        <dbReference type="ARBA" id="ARBA00023136"/>
    </source>
</evidence>
<evidence type="ECO:0000259" key="8">
    <source>
        <dbReference type="PROSITE" id="PS50928"/>
    </source>
</evidence>
<reference evidence="9" key="1">
    <citation type="journal article" date="2015" name="Nature">
        <title>Complex archaea that bridge the gap between prokaryotes and eukaryotes.</title>
        <authorList>
            <person name="Spang A."/>
            <person name="Saw J.H."/>
            <person name="Jorgensen S.L."/>
            <person name="Zaremba-Niedzwiedzka K."/>
            <person name="Martijn J."/>
            <person name="Lind A.E."/>
            <person name="van Eijk R."/>
            <person name="Schleper C."/>
            <person name="Guy L."/>
            <person name="Ettema T.J."/>
        </authorList>
    </citation>
    <scope>NUCLEOTIDE SEQUENCE</scope>
</reference>
<feature type="transmembrane region" description="Helical" evidence="7">
    <location>
        <begin position="189"/>
        <end position="208"/>
    </location>
</feature>
<dbReference type="SUPFAM" id="SSF161098">
    <property type="entry name" value="MetI-like"/>
    <property type="match status" value="1"/>
</dbReference>
<dbReference type="PANTHER" id="PTHR43163:SF6">
    <property type="entry name" value="DIPEPTIDE TRANSPORT SYSTEM PERMEASE PROTEIN DPPB-RELATED"/>
    <property type="match status" value="1"/>
</dbReference>
<keyword evidence="6 7" id="KW-0472">Membrane</keyword>
<name>A0A0F9T5L9_9ZZZZ</name>
<evidence type="ECO:0000256" key="3">
    <source>
        <dbReference type="ARBA" id="ARBA00022475"/>
    </source>
</evidence>
<feature type="transmembrane region" description="Helical" evidence="7">
    <location>
        <begin position="145"/>
        <end position="169"/>
    </location>
</feature>
<evidence type="ECO:0000256" key="5">
    <source>
        <dbReference type="ARBA" id="ARBA00022989"/>
    </source>
</evidence>
<feature type="domain" description="ABC transmembrane type-1" evidence="8">
    <location>
        <begin position="106"/>
        <end position="311"/>
    </location>
</feature>
<comment type="caution">
    <text evidence="9">The sequence shown here is derived from an EMBL/GenBank/DDBJ whole genome shotgun (WGS) entry which is preliminary data.</text>
</comment>
<evidence type="ECO:0000313" key="9">
    <source>
        <dbReference type="EMBL" id="KKN36803.1"/>
    </source>
</evidence>
<dbReference type="InterPro" id="IPR000515">
    <property type="entry name" value="MetI-like"/>
</dbReference>
<dbReference type="PROSITE" id="PS50928">
    <property type="entry name" value="ABC_TM1"/>
    <property type="match status" value="1"/>
</dbReference>
<evidence type="ECO:0000256" key="4">
    <source>
        <dbReference type="ARBA" id="ARBA00022692"/>
    </source>
</evidence>
<evidence type="ECO:0000256" key="1">
    <source>
        <dbReference type="ARBA" id="ARBA00004651"/>
    </source>
</evidence>
<comment type="subcellular location">
    <subcellularLocation>
        <location evidence="1">Cell membrane</location>
        <topology evidence="1">Multi-pass membrane protein</topology>
    </subcellularLocation>
</comment>
<dbReference type="EMBL" id="LAZR01001942">
    <property type="protein sequence ID" value="KKN36803.1"/>
    <property type="molecule type" value="Genomic_DNA"/>
</dbReference>
<dbReference type="GO" id="GO:0005886">
    <property type="term" value="C:plasma membrane"/>
    <property type="evidence" value="ECO:0007669"/>
    <property type="project" value="UniProtKB-SubCell"/>
</dbReference>
<accession>A0A0F9T5L9</accession>
<protein>
    <recommendedName>
        <fullName evidence="8">ABC transmembrane type-1 domain-containing protein</fullName>
    </recommendedName>
</protein>
<feature type="transmembrane region" description="Helical" evidence="7">
    <location>
        <begin position="246"/>
        <end position="272"/>
    </location>
</feature>
<dbReference type="CDD" id="cd06261">
    <property type="entry name" value="TM_PBP2"/>
    <property type="match status" value="1"/>
</dbReference>
<feature type="transmembrane region" description="Helical" evidence="7">
    <location>
        <begin position="9"/>
        <end position="30"/>
    </location>
</feature>
<dbReference type="Pfam" id="PF00528">
    <property type="entry name" value="BPD_transp_1"/>
    <property type="match status" value="1"/>
</dbReference>
<sequence length="325" mass="36252">MRAYIIRRLFIMIPTLLLLTILIFFLVHLMPGEIADAMIGTMGVEDLDKEAIMARLGLDAPLVVQYGRWMGVVPQKDGDLSGLFQGSLGGSWWSGSSVSDLLAVRWPVTLELGLMGLIIAQLIALPIGIFSALRQDKWGDYIGRSFAMVCISIPGFWLATLVIIFPAIWWSYMPPIMLIHFTEDPIGNLQMFIVPAIILGMAMSGMTMRMTRSMMLEVLRQDYIRTAWAKGLRERVVILRHALKNALIPVITIIGLQLPIMIGGTVIIEQIFSLPGMGRLLIFAAQHRDQPLISGISLIFSASLVLINLMVDLTYGFLDPRVHYK</sequence>
<dbReference type="Pfam" id="PF19300">
    <property type="entry name" value="BPD_transp_1_N"/>
    <property type="match status" value="1"/>
</dbReference>
<evidence type="ECO:0000256" key="2">
    <source>
        <dbReference type="ARBA" id="ARBA00022448"/>
    </source>
</evidence>
<keyword evidence="5 7" id="KW-1133">Transmembrane helix</keyword>
<dbReference type="PANTHER" id="PTHR43163">
    <property type="entry name" value="DIPEPTIDE TRANSPORT SYSTEM PERMEASE PROTEIN DPPB-RELATED"/>
    <property type="match status" value="1"/>
</dbReference>